<proteinExistence type="predicted"/>
<feature type="non-terminal residue" evidence="2">
    <location>
        <position position="83"/>
    </location>
</feature>
<evidence type="ECO:0000313" key="2">
    <source>
        <dbReference type="EMBL" id="CAA9220573.1"/>
    </source>
</evidence>
<dbReference type="EMBL" id="CADCTN010000034">
    <property type="protein sequence ID" value="CAA9220573.1"/>
    <property type="molecule type" value="Genomic_DNA"/>
</dbReference>
<gene>
    <name evidence="2" type="ORF">AVDCRST_MAG52-580</name>
</gene>
<feature type="compositionally biased region" description="Basic and acidic residues" evidence="1">
    <location>
        <begin position="18"/>
        <end position="32"/>
    </location>
</feature>
<evidence type="ECO:0000256" key="1">
    <source>
        <dbReference type="SAM" id="MobiDB-lite"/>
    </source>
</evidence>
<protein>
    <submittedName>
        <fullName evidence="2">WhiB-like transcription regulator</fullName>
    </submittedName>
</protein>
<accession>A0A6J4HDJ5</accession>
<feature type="non-terminal residue" evidence="2">
    <location>
        <position position="1"/>
    </location>
</feature>
<feature type="region of interest" description="Disordered" evidence="1">
    <location>
        <begin position="1"/>
        <end position="51"/>
    </location>
</feature>
<dbReference type="AlphaFoldDB" id="A0A6J4HDJ5"/>
<organism evidence="2">
    <name type="scientific">uncultured Blastococcus sp</name>
    <dbReference type="NCBI Taxonomy" id="217144"/>
    <lineage>
        <taxon>Bacteria</taxon>
        <taxon>Bacillati</taxon>
        <taxon>Actinomycetota</taxon>
        <taxon>Actinomycetes</taxon>
        <taxon>Geodermatophilales</taxon>
        <taxon>Geodermatophilaceae</taxon>
        <taxon>Blastococcus</taxon>
        <taxon>environmental samples</taxon>
    </lineage>
</organism>
<sequence length="83" mass="8450">GLAPPRALPGRGSGAVLPHRDDRPGSRADRAGQGRVPPLPRGGVVPGLGPALRPGLRRLGWALRGRASRAEAPSGSDSGAHRL</sequence>
<name>A0A6J4HDJ5_9ACTN</name>
<reference evidence="2" key="1">
    <citation type="submission" date="2020-02" db="EMBL/GenBank/DDBJ databases">
        <authorList>
            <person name="Meier V. D."/>
        </authorList>
    </citation>
    <scope>NUCLEOTIDE SEQUENCE</scope>
    <source>
        <strain evidence="2">AVDCRST_MAG52</strain>
    </source>
</reference>
<feature type="compositionally biased region" description="Low complexity" evidence="1">
    <location>
        <begin position="41"/>
        <end position="51"/>
    </location>
</feature>